<sequence>MSCNMQRNRSMSAFRMMDSTRGNRQHSLNLNHANSKHSCKLCAYQKPSTKVPYKQHKNVMGTSKGWNYSVPTWPNNYNVMPMYDQSPMMSQYHPQHMQQSYYMPQQQQQPYYYAQPQSWGMGMPQQSWYSYAPQQQSMGYPHYGCWYGEQAKQAMSQKNVDLNAGLIPKSFCQNKNVPQQQQQVNQQAQPQQQGQQQQIAENTSQCSQNPSCSAESDANKHRPTGGGRQMRCRSGYYAPCGMLQPRRQFVEQQQAPSNISLSRIDSVNSFKDKCGSRRRDSQQDMIQYQRVAARTLRSDDQVNDTYSEQTIVDTISMASDVSARPKKRHKLKCKCKKSSHGDDAISAAIGSRASSFFRRLGIKLKSEKSSTISIRKQPRAKPKPQLVSCFGERPSVAGMARRTQGLLTINSHEYYQQCQAAHDGSRMLERRYGKAMQSYGNEDPPSGAQIPKNRTRNPFVRMRDKSNAAFALQTHRMTLSGCERG</sequence>
<feature type="region of interest" description="Disordered" evidence="1">
    <location>
        <begin position="177"/>
        <end position="231"/>
    </location>
</feature>
<organism evidence="2 3">
    <name type="scientific">Drosophila lebanonensis</name>
    <name type="common">Fruit fly</name>
    <name type="synonym">Scaptodrosophila lebanonensis</name>
    <dbReference type="NCBI Taxonomy" id="7225"/>
    <lineage>
        <taxon>Eukaryota</taxon>
        <taxon>Metazoa</taxon>
        <taxon>Ecdysozoa</taxon>
        <taxon>Arthropoda</taxon>
        <taxon>Hexapoda</taxon>
        <taxon>Insecta</taxon>
        <taxon>Pterygota</taxon>
        <taxon>Neoptera</taxon>
        <taxon>Endopterygota</taxon>
        <taxon>Diptera</taxon>
        <taxon>Brachycera</taxon>
        <taxon>Muscomorpha</taxon>
        <taxon>Ephydroidea</taxon>
        <taxon>Drosophilidae</taxon>
        <taxon>Scaptodrosophila</taxon>
    </lineage>
</organism>
<feature type="compositionally biased region" description="Low complexity" evidence="1">
    <location>
        <begin position="177"/>
        <end position="198"/>
    </location>
</feature>
<dbReference type="RefSeq" id="XP_030381110.1">
    <property type="nucleotide sequence ID" value="XM_030525250.1"/>
</dbReference>
<dbReference type="AlphaFoldDB" id="A0A6J2TZM2"/>
<dbReference type="OrthoDB" id="7855565at2759"/>
<evidence type="ECO:0000256" key="1">
    <source>
        <dbReference type="SAM" id="MobiDB-lite"/>
    </source>
</evidence>
<evidence type="ECO:0000313" key="2">
    <source>
        <dbReference type="Proteomes" id="UP000504634"/>
    </source>
</evidence>
<dbReference type="GeneID" id="115628971"/>
<proteinExistence type="predicted"/>
<accession>A0A6J2TZM2</accession>
<dbReference type="Proteomes" id="UP000504634">
    <property type="component" value="Unplaced"/>
</dbReference>
<feature type="compositionally biased region" description="Polar residues" evidence="1">
    <location>
        <begin position="199"/>
        <end position="216"/>
    </location>
</feature>
<gene>
    <name evidence="3" type="primary">LOC115628971</name>
</gene>
<evidence type="ECO:0000313" key="3">
    <source>
        <dbReference type="RefSeq" id="XP_030381110.1"/>
    </source>
</evidence>
<protein>
    <submittedName>
        <fullName evidence="3">Uncharacterized protein LOC115628971</fullName>
    </submittedName>
</protein>
<reference evidence="3" key="1">
    <citation type="submission" date="2025-08" db="UniProtKB">
        <authorList>
            <consortium name="RefSeq"/>
        </authorList>
    </citation>
    <scope>IDENTIFICATION</scope>
    <source>
        <strain evidence="3">11010-0011.00</strain>
        <tissue evidence="3">Whole body</tissue>
    </source>
</reference>
<name>A0A6J2TZM2_DROLE</name>
<keyword evidence="2" id="KW-1185">Reference proteome</keyword>